<dbReference type="Proteomes" id="UP000092528">
    <property type="component" value="Chromosome 1"/>
</dbReference>
<dbReference type="EMBL" id="CP016414">
    <property type="protein sequence ID" value="ANU37807.1"/>
    <property type="molecule type" value="Genomic_DNA"/>
</dbReference>
<keyword evidence="3" id="KW-1185">Reference proteome</keyword>
<dbReference type="InterPro" id="IPR027417">
    <property type="entry name" value="P-loop_NTPase"/>
</dbReference>
<reference evidence="2 3" key="1">
    <citation type="submission" date="2016-07" db="EMBL/GenBank/DDBJ databases">
        <title>Genome sequencing of Vibrio scophthalmi strain VS-05, an isolated from Paralichthys olivaceus.</title>
        <authorList>
            <person name="Han H.-J."/>
        </authorList>
    </citation>
    <scope>NUCLEOTIDE SEQUENCE [LARGE SCALE GENOMIC DNA]</scope>
    <source>
        <strain evidence="2 3">VS-05</strain>
    </source>
</reference>
<dbReference type="Pfam" id="PF13521">
    <property type="entry name" value="AAA_28"/>
    <property type="match status" value="1"/>
</dbReference>
<dbReference type="Gene3D" id="3.40.50.300">
    <property type="entry name" value="P-loop containing nucleotide triphosphate hydrolases"/>
    <property type="match status" value="1"/>
</dbReference>
<feature type="domain" description="NadR/Ttd14 AAA" evidence="1">
    <location>
        <begin position="4"/>
        <end position="164"/>
    </location>
</feature>
<proteinExistence type="predicted"/>
<evidence type="ECO:0000313" key="2">
    <source>
        <dbReference type="EMBL" id="ANU37807.1"/>
    </source>
</evidence>
<dbReference type="RefSeq" id="WP_065545878.1">
    <property type="nucleotide sequence ID" value="NZ_CP016414.1"/>
</dbReference>
<gene>
    <name evidence="2" type="ORF">VSVS05_02729</name>
</gene>
<dbReference type="PATRIC" id="fig|45658.7.peg.2689"/>
<evidence type="ECO:0000259" key="1">
    <source>
        <dbReference type="Pfam" id="PF13521"/>
    </source>
</evidence>
<accession>A0A1C7FDL3</accession>
<dbReference type="SUPFAM" id="SSF52540">
    <property type="entry name" value="P-loop containing nucleoside triphosphate hydrolases"/>
    <property type="match status" value="1"/>
</dbReference>
<dbReference type="AlphaFoldDB" id="A0A1C7FDL3"/>
<evidence type="ECO:0000313" key="3">
    <source>
        <dbReference type="Proteomes" id="UP000092528"/>
    </source>
</evidence>
<sequence>MLPIIITGGPGAGKTSLINALASKGYATFAEVSRTLIEQQAQLENGILPWHDLPGFAALCLDSMGEQKQQASLQEVAFLDRAIPDICGYLAQAELEIDARYRQASAGYHAQVFFCRPHQAIYVQDEVRPYPFDGALAIHDSLVAIYQQLGYQVVEVPWGTLDERVRFIESALALSIVTE</sequence>
<dbReference type="GeneID" id="96872242"/>
<dbReference type="InterPro" id="IPR038727">
    <property type="entry name" value="NadR/Ttd14_AAA_dom"/>
</dbReference>
<protein>
    <recommendedName>
        <fullName evidence="1">NadR/Ttd14 AAA domain-containing protein</fullName>
    </recommendedName>
</protein>
<name>A0A1C7FDL3_9VIBR</name>
<organism evidence="2 3">
    <name type="scientific">Vibrio scophthalmi</name>
    <dbReference type="NCBI Taxonomy" id="45658"/>
    <lineage>
        <taxon>Bacteria</taxon>
        <taxon>Pseudomonadati</taxon>
        <taxon>Pseudomonadota</taxon>
        <taxon>Gammaproteobacteria</taxon>
        <taxon>Vibrionales</taxon>
        <taxon>Vibrionaceae</taxon>
        <taxon>Vibrio</taxon>
    </lineage>
</organism>